<sequence length="157" mass="17645">MEMTGVLHLHINSCTTNQASSFWKVIEPWAPEPGLPLVELRIGKPAKAKMLIGIGTGLRPAKGAPMPLSPSRSHTLHFEEWKAIVSDLRELDIEYSFPSRTAGIGNPLDSWRTPVKGEDTVDELLFAGKYVIRDESQCRRDKLVMRRRSWGFGFLNS</sequence>
<organism evidence="1">
    <name type="scientific">Fagus sylvatica</name>
    <name type="common">Beechnut</name>
    <dbReference type="NCBI Taxonomy" id="28930"/>
    <lineage>
        <taxon>Eukaryota</taxon>
        <taxon>Viridiplantae</taxon>
        <taxon>Streptophyta</taxon>
        <taxon>Embryophyta</taxon>
        <taxon>Tracheophyta</taxon>
        <taxon>Spermatophyta</taxon>
        <taxon>Magnoliopsida</taxon>
        <taxon>eudicotyledons</taxon>
        <taxon>Gunneridae</taxon>
        <taxon>Pentapetalae</taxon>
        <taxon>rosids</taxon>
        <taxon>fabids</taxon>
        <taxon>Fagales</taxon>
        <taxon>Fagaceae</taxon>
        <taxon>Fagus</taxon>
    </lineage>
</organism>
<reference evidence="1" key="1">
    <citation type="submission" date="2018-02" db="EMBL/GenBank/DDBJ databases">
        <authorList>
            <person name="Cohen D.B."/>
            <person name="Kent A.D."/>
        </authorList>
    </citation>
    <scope>NUCLEOTIDE SEQUENCE</scope>
</reference>
<proteinExistence type="predicted"/>
<dbReference type="EMBL" id="OIVN01006283">
    <property type="protein sequence ID" value="SPD29727.1"/>
    <property type="molecule type" value="Genomic_DNA"/>
</dbReference>
<name>A0A2N9IWH9_FAGSY</name>
<accession>A0A2N9IWH9</accession>
<evidence type="ECO:0000313" key="1">
    <source>
        <dbReference type="EMBL" id="SPD29727.1"/>
    </source>
</evidence>
<protein>
    <submittedName>
        <fullName evidence="1">Uncharacterized protein</fullName>
    </submittedName>
</protein>
<dbReference type="AlphaFoldDB" id="A0A2N9IWH9"/>
<gene>
    <name evidence="1" type="ORF">FSB_LOCUS57609</name>
</gene>